<feature type="transmembrane region" description="Helical" evidence="6">
    <location>
        <begin position="334"/>
        <end position="357"/>
    </location>
</feature>
<accession>A0A5N1JC40</accession>
<evidence type="ECO:0000256" key="3">
    <source>
        <dbReference type="ARBA" id="ARBA00022692"/>
    </source>
</evidence>
<name>A0A5N1JC40_9BACT</name>
<keyword evidence="8" id="KW-1185">Reference proteome</keyword>
<keyword evidence="5 6" id="KW-0472">Membrane</keyword>
<dbReference type="PANTHER" id="PTHR12778:SF10">
    <property type="entry name" value="MAJOR FACILITATOR SUPERFAMILY DOMAIN-CONTAINING PROTEIN 3"/>
    <property type="match status" value="1"/>
</dbReference>
<dbReference type="Pfam" id="PF07690">
    <property type="entry name" value="MFS_1"/>
    <property type="match status" value="1"/>
</dbReference>
<evidence type="ECO:0000313" key="7">
    <source>
        <dbReference type="EMBL" id="KAA9349303.1"/>
    </source>
</evidence>
<feature type="transmembrane region" description="Helical" evidence="6">
    <location>
        <begin position="175"/>
        <end position="195"/>
    </location>
</feature>
<feature type="transmembrane region" description="Helical" evidence="6">
    <location>
        <begin position="310"/>
        <end position="328"/>
    </location>
</feature>
<dbReference type="GO" id="GO:0016020">
    <property type="term" value="C:membrane"/>
    <property type="evidence" value="ECO:0007669"/>
    <property type="project" value="UniProtKB-SubCell"/>
</dbReference>
<dbReference type="GO" id="GO:0022857">
    <property type="term" value="F:transmembrane transporter activity"/>
    <property type="evidence" value="ECO:0007669"/>
    <property type="project" value="InterPro"/>
</dbReference>
<keyword evidence="2" id="KW-0813">Transport</keyword>
<evidence type="ECO:0000256" key="6">
    <source>
        <dbReference type="SAM" id="Phobius"/>
    </source>
</evidence>
<dbReference type="PANTHER" id="PTHR12778">
    <property type="entry name" value="SOLUTE CARRIER FAMILY 33 ACETYL-COA TRANSPORTER -RELATED"/>
    <property type="match status" value="1"/>
</dbReference>
<reference evidence="7 8" key="1">
    <citation type="submission" date="2019-09" db="EMBL/GenBank/DDBJ databases">
        <title>Genome Sequence of Larkinella sp MA1.</title>
        <authorList>
            <person name="Srinivasan S."/>
        </authorList>
    </citation>
    <scope>NUCLEOTIDE SEQUENCE [LARGE SCALE GENOMIC DNA]</scope>
    <source>
        <strain evidence="7 8">MA1</strain>
    </source>
</reference>
<evidence type="ECO:0000256" key="5">
    <source>
        <dbReference type="ARBA" id="ARBA00023136"/>
    </source>
</evidence>
<proteinExistence type="predicted"/>
<feature type="transmembrane region" description="Helical" evidence="6">
    <location>
        <begin position="20"/>
        <end position="41"/>
    </location>
</feature>
<dbReference type="InterPro" id="IPR004752">
    <property type="entry name" value="AmpG_permease/AT-1"/>
</dbReference>
<feature type="transmembrane region" description="Helical" evidence="6">
    <location>
        <begin position="47"/>
        <end position="70"/>
    </location>
</feature>
<comment type="subcellular location">
    <subcellularLocation>
        <location evidence="1">Membrane</location>
        <topology evidence="1">Multi-pass membrane protein</topology>
    </subcellularLocation>
</comment>
<dbReference type="EMBL" id="VTWS01000006">
    <property type="protein sequence ID" value="KAA9349303.1"/>
    <property type="molecule type" value="Genomic_DNA"/>
</dbReference>
<evidence type="ECO:0000256" key="4">
    <source>
        <dbReference type="ARBA" id="ARBA00022989"/>
    </source>
</evidence>
<evidence type="ECO:0000256" key="2">
    <source>
        <dbReference type="ARBA" id="ARBA00022448"/>
    </source>
</evidence>
<dbReference type="AlphaFoldDB" id="A0A5N1JC40"/>
<comment type="caution">
    <text evidence="7">The sequence shown here is derived from an EMBL/GenBank/DDBJ whole genome shotgun (WGS) entry which is preliminary data.</text>
</comment>
<protein>
    <submittedName>
        <fullName evidence="7">MFS transporter</fullName>
    </submittedName>
</protein>
<gene>
    <name evidence="7" type="ORF">F0P93_23200</name>
</gene>
<feature type="transmembrane region" description="Helical" evidence="6">
    <location>
        <begin position="115"/>
        <end position="138"/>
    </location>
</feature>
<sequence>MSSFPPLAESARLRYATFFYLYFMQGIPSGFALTALANYLIGRGLPAAAVGSFVSIVGLPWILQLVWGPFIDRYRYSVVGHYKHWIVLTQWAAAGASLVLLVVQDPAVQTGLLGTLFFAHSVVASVQDASVDAMAILLTPERERGRVNAFMRGGLLLGISFGAAALSVVLHRYGFRVAVGVQSALLVIFSLLFFVTKLHRTDPLLPRFGRPATGGSRAEEWSLRHLFSQLGAALINPLSLRIFGVIGLSYLSFAVFIRSLNFYLIRTLHWSDQDLSILTGGWGSLTTLAVVFAGGYLADRLGPVRLQIRVLLVLAFFLIGFNVLLFTVTNRTLITAGLLFWGIADPLYSIAAFPILMTLCRKEIAGSQFTAYMALINLSDIGGAYASGWLLEVVPGPLLGLSAGLVLLILLGWLARLQNKEEAV</sequence>
<feature type="transmembrane region" description="Helical" evidence="6">
    <location>
        <begin position="150"/>
        <end position="169"/>
    </location>
</feature>
<dbReference type="RefSeq" id="WP_150880117.1">
    <property type="nucleotide sequence ID" value="NZ_VTWS01000006.1"/>
</dbReference>
<keyword evidence="3 6" id="KW-0812">Transmembrane</keyword>
<evidence type="ECO:0000256" key="1">
    <source>
        <dbReference type="ARBA" id="ARBA00004141"/>
    </source>
</evidence>
<organism evidence="7 8">
    <name type="scientific">Larkinella humicola</name>
    <dbReference type="NCBI Taxonomy" id="2607654"/>
    <lineage>
        <taxon>Bacteria</taxon>
        <taxon>Pseudomonadati</taxon>
        <taxon>Bacteroidota</taxon>
        <taxon>Cytophagia</taxon>
        <taxon>Cytophagales</taxon>
        <taxon>Spirosomataceae</taxon>
        <taxon>Larkinella</taxon>
    </lineage>
</organism>
<feature type="transmembrane region" description="Helical" evidence="6">
    <location>
        <begin position="277"/>
        <end position="298"/>
    </location>
</feature>
<dbReference type="Proteomes" id="UP000326344">
    <property type="component" value="Unassembled WGS sequence"/>
</dbReference>
<evidence type="ECO:0000313" key="8">
    <source>
        <dbReference type="Proteomes" id="UP000326344"/>
    </source>
</evidence>
<feature type="transmembrane region" description="Helical" evidence="6">
    <location>
        <begin position="397"/>
        <end position="415"/>
    </location>
</feature>
<dbReference type="InterPro" id="IPR011701">
    <property type="entry name" value="MFS"/>
</dbReference>
<dbReference type="SUPFAM" id="SSF103473">
    <property type="entry name" value="MFS general substrate transporter"/>
    <property type="match status" value="1"/>
</dbReference>
<feature type="transmembrane region" description="Helical" evidence="6">
    <location>
        <begin position="238"/>
        <end position="257"/>
    </location>
</feature>
<feature type="transmembrane region" description="Helical" evidence="6">
    <location>
        <begin position="82"/>
        <end position="103"/>
    </location>
</feature>
<keyword evidence="4 6" id="KW-1133">Transmembrane helix</keyword>
<dbReference type="Gene3D" id="1.20.1250.20">
    <property type="entry name" value="MFS general substrate transporter like domains"/>
    <property type="match status" value="1"/>
</dbReference>
<dbReference type="InterPro" id="IPR036259">
    <property type="entry name" value="MFS_trans_sf"/>
</dbReference>